<name>A0A4Q2DB73_9AGAR</name>
<dbReference type="EMBL" id="SDEE01000528">
    <property type="protein sequence ID" value="RXW15645.1"/>
    <property type="molecule type" value="Genomic_DNA"/>
</dbReference>
<protein>
    <submittedName>
        <fullName evidence="1">Uncharacterized protein</fullName>
    </submittedName>
</protein>
<keyword evidence="2" id="KW-1185">Reference proteome</keyword>
<dbReference type="AlphaFoldDB" id="A0A4Q2DB73"/>
<sequence length="63" mass="6587">MATTNTTFQSGATLTPATCIFRSSASFAPALFPQITATINPAFQSGATLTPAYFGFNFSPSVF</sequence>
<evidence type="ECO:0000313" key="1">
    <source>
        <dbReference type="EMBL" id="RXW15645.1"/>
    </source>
</evidence>
<gene>
    <name evidence="1" type="ORF">EST38_g10203</name>
</gene>
<dbReference type="Proteomes" id="UP000290288">
    <property type="component" value="Unassembled WGS sequence"/>
</dbReference>
<proteinExistence type="predicted"/>
<accession>A0A4Q2DB73</accession>
<evidence type="ECO:0000313" key="2">
    <source>
        <dbReference type="Proteomes" id="UP000290288"/>
    </source>
</evidence>
<reference evidence="1 2" key="1">
    <citation type="submission" date="2019-01" db="EMBL/GenBank/DDBJ databases">
        <title>Draft genome sequence of Psathyrella aberdarensis IHI B618.</title>
        <authorList>
            <person name="Buettner E."/>
            <person name="Kellner H."/>
        </authorList>
    </citation>
    <scope>NUCLEOTIDE SEQUENCE [LARGE SCALE GENOMIC DNA]</scope>
    <source>
        <strain evidence="1 2">IHI B618</strain>
    </source>
</reference>
<organism evidence="1 2">
    <name type="scientific">Candolleomyces aberdarensis</name>
    <dbReference type="NCBI Taxonomy" id="2316362"/>
    <lineage>
        <taxon>Eukaryota</taxon>
        <taxon>Fungi</taxon>
        <taxon>Dikarya</taxon>
        <taxon>Basidiomycota</taxon>
        <taxon>Agaricomycotina</taxon>
        <taxon>Agaricomycetes</taxon>
        <taxon>Agaricomycetidae</taxon>
        <taxon>Agaricales</taxon>
        <taxon>Agaricineae</taxon>
        <taxon>Psathyrellaceae</taxon>
        <taxon>Candolleomyces</taxon>
    </lineage>
</organism>
<comment type="caution">
    <text evidence="1">The sequence shown here is derived from an EMBL/GenBank/DDBJ whole genome shotgun (WGS) entry which is preliminary data.</text>
</comment>